<keyword evidence="3" id="KW-1185">Reference proteome</keyword>
<dbReference type="PANTHER" id="PTHR43586">
    <property type="entry name" value="CYSTEINE DESULFURASE"/>
    <property type="match status" value="1"/>
</dbReference>
<dbReference type="AlphaFoldDB" id="A0A3M8K4S4"/>
<comment type="caution">
    <text evidence="2">The sequence shown here is derived from an EMBL/GenBank/DDBJ whole genome shotgun (WGS) entry which is preliminary data.</text>
</comment>
<protein>
    <submittedName>
        <fullName evidence="2">Cysteine desulfurase</fullName>
    </submittedName>
</protein>
<feature type="domain" description="Aminotransferase class V" evidence="1">
    <location>
        <begin position="53"/>
        <end position="239"/>
    </location>
</feature>
<organism evidence="2 3">
    <name type="scientific">Corynebacterium alimapuense</name>
    <dbReference type="NCBI Taxonomy" id="1576874"/>
    <lineage>
        <taxon>Bacteria</taxon>
        <taxon>Bacillati</taxon>
        <taxon>Actinomycetota</taxon>
        <taxon>Actinomycetes</taxon>
        <taxon>Mycobacteriales</taxon>
        <taxon>Corynebacteriaceae</taxon>
        <taxon>Corynebacterium</taxon>
    </lineage>
</organism>
<dbReference type="Proteomes" id="UP000266975">
    <property type="component" value="Unassembled WGS sequence"/>
</dbReference>
<dbReference type="Gene3D" id="3.90.1150.10">
    <property type="entry name" value="Aspartate Aminotransferase, domain 1"/>
    <property type="match status" value="1"/>
</dbReference>
<dbReference type="InterPro" id="IPR015424">
    <property type="entry name" value="PyrdxlP-dep_Trfase"/>
</dbReference>
<evidence type="ECO:0000313" key="3">
    <source>
        <dbReference type="Proteomes" id="UP000266975"/>
    </source>
</evidence>
<dbReference type="InterPro" id="IPR015421">
    <property type="entry name" value="PyrdxlP-dep_Trfase_major"/>
</dbReference>
<proteinExistence type="predicted"/>
<dbReference type="InterPro" id="IPR015422">
    <property type="entry name" value="PyrdxlP-dep_Trfase_small"/>
</dbReference>
<dbReference type="SUPFAM" id="SSF53383">
    <property type="entry name" value="PLP-dependent transferases"/>
    <property type="match status" value="1"/>
</dbReference>
<gene>
    <name evidence="2" type="ORF">C5L39_10200</name>
</gene>
<evidence type="ECO:0000259" key="1">
    <source>
        <dbReference type="Pfam" id="PF00266"/>
    </source>
</evidence>
<dbReference type="RefSeq" id="WP_123048798.1">
    <property type="nucleotide sequence ID" value="NZ_PTJO01000006.1"/>
</dbReference>
<reference evidence="2 3" key="1">
    <citation type="submission" date="2018-02" db="EMBL/GenBank/DDBJ databases">
        <title>Corynebacterium alimpuense sp. nov., a marine obligate actinomycete isolated from sediments of Valparaiso bay, Chile.</title>
        <authorList>
            <person name="Claverias F."/>
            <person name="Gonzales-Siles L."/>
            <person name="Salva-Serra F."/>
            <person name="Inganaes E."/>
            <person name="Molin K."/>
            <person name="Cumsille A."/>
            <person name="Undabarrena A."/>
            <person name="Couve E."/>
            <person name="Moore E.R.B."/>
            <person name="Gomila M."/>
            <person name="Camara B."/>
        </authorList>
    </citation>
    <scope>NUCLEOTIDE SEQUENCE [LARGE SCALE GENOMIC DNA]</scope>
    <source>
        <strain evidence="2 3">CCUG 69366</strain>
    </source>
</reference>
<accession>A0A3M8K4S4</accession>
<sequence length="400" mass="42207">MSYDVASVRGQYVSLGDGWTYLNAHARPQIPETVSAAVSRSFRLAGCVADAESSSGSHSKQQTAGRLEADSLLASARIAVADLCGSSPERVVLGSSLPSLYMSLSQAMRPLLRHNSSVVLSRLDSPELNYPLEGLSAEVRWAQPDLGTGMLPSSQYTELVDGSTRLVSLSAAQSLLGTVAPVAEIVDYSRSRSRAWVLVEASAYAAYRPLAADQWDADIVALDLAALGGPQLGALVFRDSAMFRRLDQIREAPVAPGLAGGVPAMVGHLAGLSETIGTRRTRLQRSMGELDGYLKSLTDELYFLLGGLSSVHILGVSGEAGDGGAGDRVPRLSFAVRGVPAETVHQRLIDNGLVTTILPASQLFSEMGVDEVGGAVTASLAPFNTRYDIEHLTRVVASLA</sequence>
<dbReference type="OrthoDB" id="7592443at2"/>
<dbReference type="InterPro" id="IPR000192">
    <property type="entry name" value="Aminotrans_V_dom"/>
</dbReference>
<dbReference type="Pfam" id="PF00266">
    <property type="entry name" value="Aminotran_5"/>
    <property type="match status" value="1"/>
</dbReference>
<dbReference type="Gene3D" id="3.40.640.10">
    <property type="entry name" value="Type I PLP-dependent aspartate aminotransferase-like (Major domain)"/>
    <property type="match status" value="1"/>
</dbReference>
<name>A0A3M8K4S4_9CORY</name>
<dbReference type="PANTHER" id="PTHR43586:SF21">
    <property type="entry name" value="PYRIDOXAL PHOSPHATE (PLP)-DEPENDENT ASPARTATE AMINOTRANSFERASE SUPERFAMILY"/>
    <property type="match status" value="1"/>
</dbReference>
<dbReference type="EMBL" id="PTJO01000006">
    <property type="protein sequence ID" value="RNE48223.1"/>
    <property type="molecule type" value="Genomic_DNA"/>
</dbReference>
<evidence type="ECO:0000313" key="2">
    <source>
        <dbReference type="EMBL" id="RNE48223.1"/>
    </source>
</evidence>